<evidence type="ECO:0000313" key="3">
    <source>
        <dbReference type="Proteomes" id="UP000549617"/>
    </source>
</evidence>
<gene>
    <name evidence="2" type="ORF">FHS49_001970</name>
</gene>
<name>A0A7W9EEE9_9SPHN</name>
<dbReference type="InterPro" id="IPR000792">
    <property type="entry name" value="Tscrpt_reg_LuxR_C"/>
</dbReference>
<dbReference type="EMBL" id="JACIJC010000003">
    <property type="protein sequence ID" value="MBB5685954.1"/>
    <property type="molecule type" value="Genomic_DNA"/>
</dbReference>
<sequence length="368" mass="40669">MDIDAEDRLVAALFDGVAETPLWKTFLEQLRSLTGADFATLIFNPPGRPMDDALQLLSAESATAVSGRFIPTQAAPAPRMPSQAEGRPYALPELLEIYTPAEVDYYCEILDRNKISAIRQMRVREKTGVDAWLTIARQNADFSESDDALLVRIAPLLRGVLQLYVAMERERFAASLTAEAVRRLQFGWISLGPDGHIIDCDQQGALVLDNSQVLSRNSSGKLMASPRKLEREIYAALERIVQIPSSRPRAMTLNREPWLDMLLVPAGRSTATSRHEACAIAYVHGDNWHASDRHEQLGELFGLSPRESRLALAISRGMNLTEAAAEFGLTVTTARTYSKSIYSKTGARGLPDLVRIVMRSVLAIAPHD</sequence>
<dbReference type="SUPFAM" id="SSF46894">
    <property type="entry name" value="C-terminal effector domain of the bipartite response regulators"/>
    <property type="match status" value="1"/>
</dbReference>
<dbReference type="Proteomes" id="UP000549617">
    <property type="component" value="Unassembled WGS sequence"/>
</dbReference>
<dbReference type="SMART" id="SM00421">
    <property type="entry name" value="HTH_LUXR"/>
    <property type="match status" value="1"/>
</dbReference>
<evidence type="ECO:0000259" key="1">
    <source>
        <dbReference type="SMART" id="SM00421"/>
    </source>
</evidence>
<accession>A0A7W9EEE9</accession>
<dbReference type="Gene3D" id="1.10.10.10">
    <property type="entry name" value="Winged helix-like DNA-binding domain superfamily/Winged helix DNA-binding domain"/>
    <property type="match status" value="1"/>
</dbReference>
<feature type="domain" description="HTH luxR-type" evidence="1">
    <location>
        <begin position="300"/>
        <end position="357"/>
    </location>
</feature>
<dbReference type="AlphaFoldDB" id="A0A7W9EEE9"/>
<reference evidence="2 3" key="1">
    <citation type="submission" date="2020-08" db="EMBL/GenBank/DDBJ databases">
        <title>Genomic Encyclopedia of Type Strains, Phase IV (KMG-IV): sequencing the most valuable type-strain genomes for metagenomic binning, comparative biology and taxonomic classification.</title>
        <authorList>
            <person name="Goeker M."/>
        </authorList>
    </citation>
    <scope>NUCLEOTIDE SEQUENCE [LARGE SCALE GENOMIC DNA]</scope>
    <source>
        <strain evidence="2 3">DSM 25079</strain>
    </source>
</reference>
<dbReference type="InterPro" id="IPR016032">
    <property type="entry name" value="Sig_transdc_resp-reg_C-effctor"/>
</dbReference>
<dbReference type="GO" id="GO:0003677">
    <property type="term" value="F:DNA binding"/>
    <property type="evidence" value="ECO:0007669"/>
    <property type="project" value="UniProtKB-KW"/>
</dbReference>
<dbReference type="GO" id="GO:0006355">
    <property type="term" value="P:regulation of DNA-templated transcription"/>
    <property type="evidence" value="ECO:0007669"/>
    <property type="project" value="InterPro"/>
</dbReference>
<protein>
    <submittedName>
        <fullName evidence="2">DNA-binding CsgD family transcriptional regulator</fullName>
    </submittedName>
</protein>
<dbReference type="RefSeq" id="WP_184017873.1">
    <property type="nucleotide sequence ID" value="NZ_JACIJC010000003.1"/>
</dbReference>
<keyword evidence="3" id="KW-1185">Reference proteome</keyword>
<dbReference type="InterPro" id="IPR036388">
    <property type="entry name" value="WH-like_DNA-bd_sf"/>
</dbReference>
<comment type="caution">
    <text evidence="2">The sequence shown here is derived from an EMBL/GenBank/DDBJ whole genome shotgun (WGS) entry which is preliminary data.</text>
</comment>
<keyword evidence="2" id="KW-0238">DNA-binding</keyword>
<proteinExistence type="predicted"/>
<evidence type="ECO:0000313" key="2">
    <source>
        <dbReference type="EMBL" id="MBB5685954.1"/>
    </source>
</evidence>
<organism evidence="2 3">
    <name type="scientific">Sphingobium boeckii</name>
    <dbReference type="NCBI Taxonomy" id="1082345"/>
    <lineage>
        <taxon>Bacteria</taxon>
        <taxon>Pseudomonadati</taxon>
        <taxon>Pseudomonadota</taxon>
        <taxon>Alphaproteobacteria</taxon>
        <taxon>Sphingomonadales</taxon>
        <taxon>Sphingomonadaceae</taxon>
        <taxon>Sphingobium</taxon>
    </lineage>
</organism>